<protein>
    <recommendedName>
        <fullName evidence="3">CENP-V/GFA domain-containing protein</fullName>
    </recommendedName>
</protein>
<dbReference type="AlphaFoldDB" id="B8C204"/>
<gene>
    <name evidence="1" type="ORF">THAPSDRAFT_5114</name>
</gene>
<accession>B8C204</accession>
<evidence type="ECO:0000313" key="1">
    <source>
        <dbReference type="EMBL" id="EED91856.1"/>
    </source>
</evidence>
<dbReference type="Proteomes" id="UP000001449">
    <property type="component" value="Chromosome 5"/>
</dbReference>
<evidence type="ECO:0008006" key="3">
    <source>
        <dbReference type="Google" id="ProtNLM"/>
    </source>
</evidence>
<dbReference type="SUPFAM" id="SSF51316">
    <property type="entry name" value="Mss4-like"/>
    <property type="match status" value="1"/>
</dbReference>
<dbReference type="eggNOG" id="ENOG502SCQ7">
    <property type="taxonomic scope" value="Eukaryota"/>
</dbReference>
<dbReference type="HOGENOM" id="CLU_1638825_0_0_1"/>
<dbReference type="Gene3D" id="3.90.1590.10">
    <property type="entry name" value="glutathione-dependent formaldehyde- activating enzyme (gfa)"/>
    <property type="match status" value="1"/>
</dbReference>
<dbReference type="InParanoid" id="B8C204"/>
<dbReference type="EMBL" id="CM000642">
    <property type="protein sequence ID" value="EED91856.1"/>
    <property type="molecule type" value="Genomic_DNA"/>
</dbReference>
<proteinExistence type="predicted"/>
<dbReference type="Pfam" id="PF19648">
    <property type="entry name" value="DUF6151"/>
    <property type="match status" value="1"/>
</dbReference>
<dbReference type="KEGG" id="tps:THAPSDRAFT_5114"/>
<organism evidence="1 2">
    <name type="scientific">Thalassiosira pseudonana</name>
    <name type="common">Marine diatom</name>
    <name type="synonym">Cyclotella nana</name>
    <dbReference type="NCBI Taxonomy" id="35128"/>
    <lineage>
        <taxon>Eukaryota</taxon>
        <taxon>Sar</taxon>
        <taxon>Stramenopiles</taxon>
        <taxon>Ochrophyta</taxon>
        <taxon>Bacillariophyta</taxon>
        <taxon>Coscinodiscophyceae</taxon>
        <taxon>Thalassiosirophycidae</taxon>
        <taxon>Thalassiosirales</taxon>
        <taxon>Thalassiosiraceae</taxon>
        <taxon>Thalassiosira</taxon>
    </lineage>
</organism>
<evidence type="ECO:0000313" key="2">
    <source>
        <dbReference type="Proteomes" id="UP000001449"/>
    </source>
</evidence>
<sequence length="162" mass="17827">MNAIRAHVTCRCGKVKLAIDSPSALRFVCYCKDCRGYYNTLNRMSVNNSLPEAAKLDPFGGVDVTQVYPSEIKVLEGNHDLIGTVVIRKKSPYHRSFAKCCNTPLFAIGQGTGAALLNSALVSEDNQTNDVRYRIIGRQALKGDGSVKKPSKKIWLFCVCLL</sequence>
<dbReference type="GeneID" id="7449676"/>
<reference evidence="1 2" key="2">
    <citation type="journal article" date="2008" name="Nature">
        <title>The Phaeodactylum genome reveals the evolutionary history of diatom genomes.</title>
        <authorList>
            <person name="Bowler C."/>
            <person name="Allen A.E."/>
            <person name="Badger J.H."/>
            <person name="Grimwood J."/>
            <person name="Jabbari K."/>
            <person name="Kuo A."/>
            <person name="Maheswari U."/>
            <person name="Martens C."/>
            <person name="Maumus F."/>
            <person name="Otillar R.P."/>
            <person name="Rayko E."/>
            <person name="Salamov A."/>
            <person name="Vandepoele K."/>
            <person name="Beszteri B."/>
            <person name="Gruber A."/>
            <person name="Heijde M."/>
            <person name="Katinka M."/>
            <person name="Mock T."/>
            <person name="Valentin K."/>
            <person name="Verret F."/>
            <person name="Berges J.A."/>
            <person name="Brownlee C."/>
            <person name="Cadoret J.P."/>
            <person name="Chiovitti A."/>
            <person name="Choi C.J."/>
            <person name="Coesel S."/>
            <person name="De Martino A."/>
            <person name="Detter J.C."/>
            <person name="Durkin C."/>
            <person name="Falciatore A."/>
            <person name="Fournet J."/>
            <person name="Haruta M."/>
            <person name="Huysman M.J."/>
            <person name="Jenkins B.D."/>
            <person name="Jiroutova K."/>
            <person name="Jorgensen R.E."/>
            <person name="Joubert Y."/>
            <person name="Kaplan A."/>
            <person name="Kroger N."/>
            <person name="Kroth P.G."/>
            <person name="La Roche J."/>
            <person name="Lindquist E."/>
            <person name="Lommer M."/>
            <person name="Martin-Jezequel V."/>
            <person name="Lopez P.J."/>
            <person name="Lucas S."/>
            <person name="Mangogna M."/>
            <person name="McGinnis K."/>
            <person name="Medlin L.K."/>
            <person name="Montsant A."/>
            <person name="Oudot-Le Secq M.P."/>
            <person name="Napoli C."/>
            <person name="Obornik M."/>
            <person name="Parker M.S."/>
            <person name="Petit J.L."/>
            <person name="Porcel B.M."/>
            <person name="Poulsen N."/>
            <person name="Robison M."/>
            <person name="Rychlewski L."/>
            <person name="Rynearson T.A."/>
            <person name="Schmutz J."/>
            <person name="Shapiro H."/>
            <person name="Siaut M."/>
            <person name="Stanley M."/>
            <person name="Sussman M.R."/>
            <person name="Taylor A.R."/>
            <person name="Vardi A."/>
            <person name="von Dassow P."/>
            <person name="Vyverman W."/>
            <person name="Willis A."/>
            <person name="Wyrwicz L.S."/>
            <person name="Rokhsar D.S."/>
            <person name="Weissenbach J."/>
            <person name="Armbrust E.V."/>
            <person name="Green B.R."/>
            <person name="Van de Peer Y."/>
            <person name="Grigoriev I.V."/>
        </authorList>
    </citation>
    <scope>NUCLEOTIDE SEQUENCE [LARGE SCALE GENOMIC DNA]</scope>
    <source>
        <strain evidence="1 2">CCMP1335</strain>
    </source>
</reference>
<reference evidence="1 2" key="1">
    <citation type="journal article" date="2004" name="Science">
        <title>The genome of the diatom Thalassiosira pseudonana: ecology, evolution, and metabolism.</title>
        <authorList>
            <person name="Armbrust E.V."/>
            <person name="Berges J.A."/>
            <person name="Bowler C."/>
            <person name="Green B.R."/>
            <person name="Martinez D."/>
            <person name="Putnam N.H."/>
            <person name="Zhou S."/>
            <person name="Allen A.E."/>
            <person name="Apt K.E."/>
            <person name="Bechner M."/>
            <person name="Brzezinski M.A."/>
            <person name="Chaal B.K."/>
            <person name="Chiovitti A."/>
            <person name="Davis A.K."/>
            <person name="Demarest M.S."/>
            <person name="Detter J.C."/>
            <person name="Glavina T."/>
            <person name="Goodstein D."/>
            <person name="Hadi M.Z."/>
            <person name="Hellsten U."/>
            <person name="Hildebrand M."/>
            <person name="Jenkins B.D."/>
            <person name="Jurka J."/>
            <person name="Kapitonov V.V."/>
            <person name="Kroger N."/>
            <person name="Lau W.W."/>
            <person name="Lane T.W."/>
            <person name="Larimer F.W."/>
            <person name="Lippmeier J.C."/>
            <person name="Lucas S."/>
            <person name="Medina M."/>
            <person name="Montsant A."/>
            <person name="Obornik M."/>
            <person name="Parker M.S."/>
            <person name="Palenik B."/>
            <person name="Pazour G.J."/>
            <person name="Richardson P.M."/>
            <person name="Rynearson T.A."/>
            <person name="Saito M.A."/>
            <person name="Schwartz D.C."/>
            <person name="Thamatrakoln K."/>
            <person name="Valentin K."/>
            <person name="Vardi A."/>
            <person name="Wilkerson F.P."/>
            <person name="Rokhsar D.S."/>
        </authorList>
    </citation>
    <scope>NUCLEOTIDE SEQUENCE [LARGE SCALE GENOMIC DNA]</scope>
    <source>
        <strain evidence="1 2">CCMP1335</strain>
    </source>
</reference>
<name>B8C204_THAPS</name>
<dbReference type="RefSeq" id="XP_002290104.1">
    <property type="nucleotide sequence ID" value="XM_002290068.1"/>
</dbReference>
<dbReference type="InterPro" id="IPR011057">
    <property type="entry name" value="Mss4-like_sf"/>
</dbReference>
<keyword evidence="2" id="KW-1185">Reference proteome</keyword>
<dbReference type="InterPro" id="IPR046149">
    <property type="entry name" value="DUF6151"/>
</dbReference>
<dbReference type="PaxDb" id="35128-Thaps5114"/>